<dbReference type="Pfam" id="PF13668">
    <property type="entry name" value="Ferritin_2"/>
    <property type="match status" value="1"/>
</dbReference>
<organism evidence="1 2">
    <name type="scientific">Pedobacter lusitanus</name>
    <dbReference type="NCBI Taxonomy" id="1503925"/>
    <lineage>
        <taxon>Bacteria</taxon>
        <taxon>Pseudomonadati</taxon>
        <taxon>Bacteroidota</taxon>
        <taxon>Sphingobacteriia</taxon>
        <taxon>Sphingobacteriales</taxon>
        <taxon>Sphingobacteriaceae</taxon>
        <taxon>Pedobacter</taxon>
    </lineage>
</organism>
<comment type="caution">
    <text evidence="1">The sequence shown here is derived from an EMBL/GenBank/DDBJ whole genome shotgun (WGS) entry which is preliminary data.</text>
</comment>
<gene>
    <name evidence="1" type="ORF">TH53_20325</name>
</gene>
<dbReference type="STRING" id="1503925.TH53_20325"/>
<dbReference type="InterPro" id="IPR012347">
    <property type="entry name" value="Ferritin-like"/>
</dbReference>
<dbReference type="AlphaFoldDB" id="A0A0D0F1I3"/>
<dbReference type="SUPFAM" id="SSF47240">
    <property type="entry name" value="Ferritin-like"/>
    <property type="match status" value="1"/>
</dbReference>
<dbReference type="EMBL" id="JXRA01000098">
    <property type="protein sequence ID" value="KIO75508.1"/>
    <property type="molecule type" value="Genomic_DNA"/>
</dbReference>
<sequence>MNIINILEEIEKVDAEVYERLNPRRAAMKSFFDFGSKVAVAALPLALGSMFKKAYGQTSASVIGVLNFALTLEYLEYYFYQTGTGTAGLIPAGTPAVGAINTIRDHELAHVNLLKGAITASGGTPVVYTAASFDFTAKGNFPTVFSDYPTFLAVAQVFEDTGVRAYKGQAGNLMSSPGVLQTALQIHSVEARHASHIRQMRKAPAGGGVTALKPWITGANDSGVAAAASSYAGEDNVTQLGINIPGLGFSVNASTEAFDEPLTMPQVNAIASLFIK</sequence>
<dbReference type="CDD" id="cd00657">
    <property type="entry name" value="Ferritin_like"/>
    <property type="match status" value="1"/>
</dbReference>
<dbReference type="Gene3D" id="1.20.1260.10">
    <property type="match status" value="1"/>
</dbReference>
<dbReference type="RefSeq" id="WP_041884855.1">
    <property type="nucleotide sequence ID" value="NZ_CP157278.1"/>
</dbReference>
<dbReference type="Proteomes" id="UP000032049">
    <property type="component" value="Unassembled WGS sequence"/>
</dbReference>
<dbReference type="OrthoDB" id="954262at2"/>
<evidence type="ECO:0000313" key="2">
    <source>
        <dbReference type="Proteomes" id="UP000032049"/>
    </source>
</evidence>
<accession>A0A0D0F1I3</accession>
<keyword evidence="2" id="KW-1185">Reference proteome</keyword>
<evidence type="ECO:0000313" key="1">
    <source>
        <dbReference type="EMBL" id="KIO75508.1"/>
    </source>
</evidence>
<reference evidence="1 2" key="1">
    <citation type="submission" date="2015-01" db="EMBL/GenBank/DDBJ databases">
        <title>Draft genome sequence of Pedobacter sp. NL19 isolated from sludge of an effluent treatment pond in an abandoned uranium mine.</title>
        <authorList>
            <person name="Santos T."/>
            <person name="Caetano T."/>
            <person name="Covas C."/>
            <person name="Cruz A."/>
            <person name="Mendo S."/>
        </authorList>
    </citation>
    <scope>NUCLEOTIDE SEQUENCE [LARGE SCALE GENOMIC DNA]</scope>
    <source>
        <strain evidence="1 2">NL19</strain>
    </source>
</reference>
<protein>
    <submittedName>
        <fullName evidence="1">Dessication-associated protein</fullName>
    </submittedName>
</protein>
<name>A0A0D0F1I3_9SPHI</name>
<dbReference type="InterPro" id="IPR009078">
    <property type="entry name" value="Ferritin-like_SF"/>
</dbReference>
<proteinExistence type="predicted"/>